<name>A0A915JS06_ROMCU</name>
<reference evidence="2" key="1">
    <citation type="submission" date="2022-11" db="UniProtKB">
        <authorList>
            <consortium name="WormBaseParasite"/>
        </authorList>
    </citation>
    <scope>IDENTIFICATION</scope>
</reference>
<dbReference type="Proteomes" id="UP000887565">
    <property type="component" value="Unplaced"/>
</dbReference>
<keyword evidence="1" id="KW-1185">Reference proteome</keyword>
<accession>A0A915JS06</accession>
<evidence type="ECO:0000313" key="2">
    <source>
        <dbReference type="WBParaSite" id="nRc.2.0.1.t28888-RA"/>
    </source>
</evidence>
<sequence>MNQTIESEINLSNDDVFASKMVDGILTAKKELSCIGGVEECCTNYPNTPSAYILWSAKCRISSKAFYITNMETY</sequence>
<dbReference type="AlphaFoldDB" id="A0A915JS06"/>
<dbReference type="WBParaSite" id="nRc.2.0.1.t28888-RA">
    <property type="protein sequence ID" value="nRc.2.0.1.t28888-RA"/>
    <property type="gene ID" value="nRc.2.0.1.g28888"/>
</dbReference>
<protein>
    <submittedName>
        <fullName evidence="2">Uncharacterized protein</fullName>
    </submittedName>
</protein>
<organism evidence="1 2">
    <name type="scientific">Romanomermis culicivorax</name>
    <name type="common">Nematode worm</name>
    <dbReference type="NCBI Taxonomy" id="13658"/>
    <lineage>
        <taxon>Eukaryota</taxon>
        <taxon>Metazoa</taxon>
        <taxon>Ecdysozoa</taxon>
        <taxon>Nematoda</taxon>
        <taxon>Enoplea</taxon>
        <taxon>Dorylaimia</taxon>
        <taxon>Mermithida</taxon>
        <taxon>Mermithoidea</taxon>
        <taxon>Mermithidae</taxon>
        <taxon>Romanomermis</taxon>
    </lineage>
</organism>
<proteinExistence type="predicted"/>
<evidence type="ECO:0000313" key="1">
    <source>
        <dbReference type="Proteomes" id="UP000887565"/>
    </source>
</evidence>